<gene>
    <name evidence="1" type="ORF">ZHAS_00020543</name>
</gene>
<dbReference type="AlphaFoldDB" id="A0A084WQ42"/>
<dbReference type="OrthoDB" id="1681765at2759"/>
<dbReference type="EMBL" id="ATLV01025178">
    <property type="status" value="NOT_ANNOTATED_CDS"/>
    <property type="molecule type" value="Genomic_DNA"/>
</dbReference>
<name>A0A084WQ42_ANOSI</name>
<protein>
    <submittedName>
        <fullName evidence="1 2">Uncharacterized protein</fullName>
    </submittedName>
</protein>
<accession>A0A084WQ42</accession>
<dbReference type="Proteomes" id="UP000030765">
    <property type="component" value="Unassembled WGS sequence"/>
</dbReference>
<dbReference type="EMBL" id="KE525372">
    <property type="protein sequence ID" value="KFB52336.1"/>
    <property type="molecule type" value="Genomic_DNA"/>
</dbReference>
<proteinExistence type="predicted"/>
<keyword evidence="3" id="KW-1185">Reference proteome</keyword>
<sequence>MRKSLSAKEKLIVTLRYLATDNNYKTLEHTFRKYAIALLKLSPTEAKPPTRRIASRSIGN</sequence>
<organism evidence="1">
    <name type="scientific">Anopheles sinensis</name>
    <name type="common">Mosquito</name>
    <dbReference type="NCBI Taxonomy" id="74873"/>
    <lineage>
        <taxon>Eukaryota</taxon>
        <taxon>Metazoa</taxon>
        <taxon>Ecdysozoa</taxon>
        <taxon>Arthropoda</taxon>
        <taxon>Hexapoda</taxon>
        <taxon>Insecta</taxon>
        <taxon>Pterygota</taxon>
        <taxon>Neoptera</taxon>
        <taxon>Endopterygota</taxon>
        <taxon>Diptera</taxon>
        <taxon>Nematocera</taxon>
        <taxon>Culicoidea</taxon>
        <taxon>Culicidae</taxon>
        <taxon>Anophelinae</taxon>
        <taxon>Anopheles</taxon>
    </lineage>
</organism>
<reference evidence="1 3" key="1">
    <citation type="journal article" date="2014" name="BMC Genomics">
        <title>Genome sequence of Anopheles sinensis provides insight into genetics basis of mosquito competence for malaria parasites.</title>
        <authorList>
            <person name="Zhou D."/>
            <person name="Zhang D."/>
            <person name="Ding G."/>
            <person name="Shi L."/>
            <person name="Hou Q."/>
            <person name="Ye Y."/>
            <person name="Xu Y."/>
            <person name="Zhou H."/>
            <person name="Xiong C."/>
            <person name="Li S."/>
            <person name="Yu J."/>
            <person name="Hong S."/>
            <person name="Yu X."/>
            <person name="Zou P."/>
            <person name="Chen C."/>
            <person name="Chang X."/>
            <person name="Wang W."/>
            <person name="Lv Y."/>
            <person name="Sun Y."/>
            <person name="Ma L."/>
            <person name="Shen B."/>
            <person name="Zhu C."/>
        </authorList>
    </citation>
    <scope>NUCLEOTIDE SEQUENCE [LARGE SCALE GENOMIC DNA]</scope>
</reference>
<reference evidence="2" key="2">
    <citation type="submission" date="2020-05" db="UniProtKB">
        <authorList>
            <consortium name="EnsemblMetazoa"/>
        </authorList>
    </citation>
    <scope>IDENTIFICATION</scope>
</reference>
<evidence type="ECO:0000313" key="3">
    <source>
        <dbReference type="Proteomes" id="UP000030765"/>
    </source>
</evidence>
<dbReference type="VEuPathDB" id="VectorBase:ASIC020543"/>
<dbReference type="EnsemblMetazoa" id="ASIC020543-RA">
    <property type="protein sequence ID" value="ASIC020543-PA"/>
    <property type="gene ID" value="ASIC020543"/>
</dbReference>
<evidence type="ECO:0000313" key="2">
    <source>
        <dbReference type="EnsemblMetazoa" id="ASIC020543-PA"/>
    </source>
</evidence>
<evidence type="ECO:0000313" key="1">
    <source>
        <dbReference type="EMBL" id="KFB52336.1"/>
    </source>
</evidence>